<dbReference type="GO" id="GO:0004177">
    <property type="term" value="F:aminopeptidase activity"/>
    <property type="evidence" value="ECO:0007669"/>
    <property type="project" value="UniProtKB-KW"/>
</dbReference>
<dbReference type="PROSITE" id="PS50106">
    <property type="entry name" value="PDZ"/>
    <property type="match status" value="1"/>
</dbReference>
<dbReference type="InterPro" id="IPR015943">
    <property type="entry name" value="WD40/YVTN_repeat-like_dom_sf"/>
</dbReference>
<evidence type="ECO:0000256" key="1">
    <source>
        <dbReference type="ARBA" id="ARBA00009820"/>
    </source>
</evidence>
<keyword evidence="3" id="KW-0732">Signal</keyword>
<dbReference type="SUPFAM" id="SSF53187">
    <property type="entry name" value="Zn-dependent exopeptidases"/>
    <property type="match status" value="1"/>
</dbReference>
<dbReference type="SUPFAM" id="SSF50156">
    <property type="entry name" value="PDZ domain-like"/>
    <property type="match status" value="1"/>
</dbReference>
<dbReference type="AlphaFoldDB" id="A0A5B9QQ03"/>
<keyword evidence="5" id="KW-0031">Aminopeptidase</keyword>
<feature type="domain" description="PDZ" evidence="4">
    <location>
        <begin position="995"/>
        <end position="1053"/>
    </location>
</feature>
<feature type="region of interest" description="Disordered" evidence="2">
    <location>
        <begin position="28"/>
        <end position="54"/>
    </location>
</feature>
<feature type="compositionally biased region" description="Low complexity" evidence="2">
    <location>
        <begin position="788"/>
        <end position="797"/>
    </location>
</feature>
<dbReference type="InterPro" id="IPR011659">
    <property type="entry name" value="WD40"/>
</dbReference>
<feature type="region of interest" description="Disordered" evidence="2">
    <location>
        <begin position="773"/>
        <end position="838"/>
    </location>
</feature>
<name>A0A5B9QQ03_9BACT</name>
<dbReference type="Gene3D" id="2.130.10.10">
    <property type="entry name" value="YVTN repeat-like/Quinoprotein amine dehydrogenase"/>
    <property type="match status" value="1"/>
</dbReference>
<dbReference type="Pfam" id="PF04389">
    <property type="entry name" value="Peptidase_M28"/>
    <property type="match status" value="2"/>
</dbReference>
<protein>
    <submittedName>
        <fullName evidence="5">Aminopeptidase S</fullName>
        <ecNumber evidence="5">3.4.11.24</ecNumber>
    </submittedName>
</protein>
<dbReference type="Proteomes" id="UP000325286">
    <property type="component" value="Chromosome"/>
</dbReference>
<dbReference type="Gene3D" id="2.30.42.10">
    <property type="match status" value="1"/>
</dbReference>
<dbReference type="Gene3D" id="2.120.10.30">
    <property type="entry name" value="TolB, C-terminal domain"/>
    <property type="match status" value="3"/>
</dbReference>
<dbReference type="InterPro" id="IPR046450">
    <property type="entry name" value="PA_dom_sf"/>
</dbReference>
<dbReference type="PANTHER" id="PTHR36842:SF1">
    <property type="entry name" value="PROTEIN TOLB"/>
    <property type="match status" value="1"/>
</dbReference>
<dbReference type="InterPro" id="IPR011042">
    <property type="entry name" value="6-blade_b-propeller_TolB-like"/>
</dbReference>
<reference evidence="5 6" key="1">
    <citation type="submission" date="2019-08" db="EMBL/GenBank/DDBJ databases">
        <title>Deep-cultivation of Planctomycetes and their phenomic and genomic characterization uncovers novel biology.</title>
        <authorList>
            <person name="Wiegand S."/>
            <person name="Jogler M."/>
            <person name="Boedeker C."/>
            <person name="Pinto D."/>
            <person name="Vollmers J."/>
            <person name="Rivas-Marin E."/>
            <person name="Kohn T."/>
            <person name="Peeters S.H."/>
            <person name="Heuer A."/>
            <person name="Rast P."/>
            <person name="Oberbeckmann S."/>
            <person name="Bunk B."/>
            <person name="Jeske O."/>
            <person name="Meyerdierks A."/>
            <person name="Storesund J.E."/>
            <person name="Kallscheuer N."/>
            <person name="Luecker S."/>
            <person name="Lage O.M."/>
            <person name="Pohl T."/>
            <person name="Merkel B.J."/>
            <person name="Hornburger P."/>
            <person name="Mueller R.-W."/>
            <person name="Bruemmer F."/>
            <person name="Labrenz M."/>
            <person name="Spormann A.M."/>
            <person name="Op den Camp H."/>
            <person name="Overmann J."/>
            <person name="Amann R."/>
            <person name="Jetten M.S.M."/>
            <person name="Mascher T."/>
            <person name="Medema M.H."/>
            <person name="Devos D.P."/>
            <person name="Kaster A.-K."/>
            <person name="Ovreas L."/>
            <person name="Rohde M."/>
            <person name="Galperin M.Y."/>
            <person name="Jogler C."/>
        </authorList>
    </citation>
    <scope>NUCLEOTIDE SEQUENCE [LARGE SCALE GENOMIC DNA]</scope>
    <source>
        <strain evidence="5 6">UC8</strain>
    </source>
</reference>
<dbReference type="RefSeq" id="WP_084428172.1">
    <property type="nucleotide sequence ID" value="NZ_CP042914.1"/>
</dbReference>
<accession>A0A5B9QQ03</accession>
<evidence type="ECO:0000313" key="5">
    <source>
        <dbReference type="EMBL" id="QEG41078.1"/>
    </source>
</evidence>
<dbReference type="EMBL" id="CP042914">
    <property type="protein sequence ID" value="QEG41078.1"/>
    <property type="molecule type" value="Genomic_DNA"/>
</dbReference>
<dbReference type="SUPFAM" id="SSF82171">
    <property type="entry name" value="DPP6 N-terminal domain-like"/>
    <property type="match status" value="1"/>
</dbReference>
<dbReference type="Pfam" id="PF13180">
    <property type="entry name" value="PDZ_2"/>
    <property type="match status" value="1"/>
</dbReference>
<feature type="compositionally biased region" description="Basic and acidic residues" evidence="2">
    <location>
        <begin position="775"/>
        <end position="787"/>
    </location>
</feature>
<proteinExistence type="inferred from homology"/>
<organism evidence="5 6">
    <name type="scientific">Roseimaritima ulvae</name>
    <dbReference type="NCBI Taxonomy" id="980254"/>
    <lineage>
        <taxon>Bacteria</taxon>
        <taxon>Pseudomonadati</taxon>
        <taxon>Planctomycetota</taxon>
        <taxon>Planctomycetia</taxon>
        <taxon>Pirellulales</taxon>
        <taxon>Pirellulaceae</taxon>
        <taxon>Roseimaritima</taxon>
    </lineage>
</organism>
<sequence length="1066" mass="115965" precursor="true">MLLPRLLRWPLFCGLLFLTASLPALAQPSDGGEPPAEEAAKTDHESQLLSHTRQLTFEGRRSGEGYFSADGQTMVFQSEREAGNPFYQIYTMDLATADITRISPGQGKTTCAWIHPTDGRILFSSTHADPQAVEKQREELELRQAGKQRRYSWSYDPEYELYAKSPSTGELTQLTDVEGYDAEGSYSPDGSKIAFASNRQAYSRPLSEREAELFKHDPASMMEIYIMDADGSNVQRLTTTLGYDGGPFFSPDGQRICWRRFSEDGATAEIYTMRIDGSDQRRLTHLQAMSWAPFYHPSGDYLIFTTNVHGFGNFELYLVRADGQGEPVRVTETEGADLLPVFLPDGKRLAWTSTRTSNKRSQIFLADWNDAVARQLLDIGSEERTAALASADATSTDFTPADIGRHVDFLTRPELGGRLTGTEGERRATAYVAAYLESLGFEPAGTDGSWYQEFEFPAGSERTDKNRFAAGKQVYTQDQQWRPLAFSGTGDFDPAELVFAGYGMQVPPGNDEEEYDSYVHLDVAGKWVVVLRDLPQDITPEQRQKMARYSAPRRKAQVARDLGARGLIFVTGPTSKVRNELMRFDTNASSGSVSIAVLSVTNAVAQQWFQAAGKDLGKVQTSLDKGDLQMGFALGSDEETEPLKLSATIDILRKTGTGRNVLGRLPAADQPTEQMLIVGAHVDHLGRGAGSNSLASEDEQDQIHAGADDNASGVAAMLEVAQNIASQVRNGKLKPQRDLLVAGWSGEELGLFGSQAFVEDFYSLYPHAARANPHAHADHAHADHAHASADQAPAHAAGDADDAAKAHAAAPESATDAHGSLDDTVADLPSAPLAHGSAPDAETLTAAVSAYLNLDMVGRLRKKLVIQGIGSSPYWDAEVQRRNVPVGLELELDKTSSRLPTDAASFVSRGVPILAFFTGAHEDYHTPRDTADKLNYEGAAKIANLTALISRGLLMSDQAPTFEMNEGEQAADTPRVRLTAYLGTIPDYASGDVKGLLLSGVAKRGPAAQAGLKAGDLIVELAGRKIENIYDYTYAIEALKIGEAVKVVVIRDEQRVELRVTPGSRD</sequence>
<dbReference type="InterPro" id="IPR007484">
    <property type="entry name" value="Peptidase_M28"/>
</dbReference>
<keyword evidence="6" id="KW-1185">Reference proteome</keyword>
<dbReference type="InterPro" id="IPR001478">
    <property type="entry name" value="PDZ"/>
</dbReference>
<keyword evidence="5" id="KW-0378">Hydrolase</keyword>
<dbReference type="InterPro" id="IPR036034">
    <property type="entry name" value="PDZ_sf"/>
</dbReference>
<evidence type="ECO:0000256" key="2">
    <source>
        <dbReference type="SAM" id="MobiDB-lite"/>
    </source>
</evidence>
<dbReference type="EC" id="3.4.11.24" evidence="5"/>
<feature type="chain" id="PRO_5023111329" evidence="3">
    <location>
        <begin position="27"/>
        <end position="1066"/>
    </location>
</feature>
<evidence type="ECO:0000256" key="3">
    <source>
        <dbReference type="SAM" id="SignalP"/>
    </source>
</evidence>
<dbReference type="OrthoDB" id="108903at2"/>
<dbReference type="KEGG" id="rul:UC8_30960"/>
<gene>
    <name evidence="5" type="ORF">UC8_30960</name>
</gene>
<keyword evidence="5" id="KW-0645">Protease</keyword>
<feature type="signal peptide" evidence="3">
    <location>
        <begin position="1"/>
        <end position="26"/>
    </location>
</feature>
<dbReference type="Pfam" id="PF07676">
    <property type="entry name" value="PD40"/>
    <property type="match status" value="5"/>
</dbReference>
<dbReference type="PANTHER" id="PTHR36842">
    <property type="entry name" value="PROTEIN TOLB HOMOLOG"/>
    <property type="match status" value="1"/>
</dbReference>
<evidence type="ECO:0000259" key="4">
    <source>
        <dbReference type="PROSITE" id="PS50106"/>
    </source>
</evidence>
<evidence type="ECO:0000313" key="6">
    <source>
        <dbReference type="Proteomes" id="UP000325286"/>
    </source>
</evidence>
<dbReference type="SMART" id="SM00228">
    <property type="entry name" value="PDZ"/>
    <property type="match status" value="1"/>
</dbReference>
<dbReference type="Gene3D" id="3.40.630.10">
    <property type="entry name" value="Zn peptidases"/>
    <property type="match status" value="2"/>
</dbReference>
<comment type="similarity">
    <text evidence="1">Belongs to the TolB family.</text>
</comment>
<dbReference type="SUPFAM" id="SSF52025">
    <property type="entry name" value="PA domain"/>
    <property type="match status" value="1"/>
</dbReference>